<reference evidence="2" key="1">
    <citation type="submission" date="2018-05" db="EMBL/GenBank/DDBJ databases">
        <authorList>
            <person name="Lanie J.A."/>
            <person name="Ng W.-L."/>
            <person name="Kazmierczak K.M."/>
            <person name="Andrzejewski T.M."/>
            <person name="Davidsen T.M."/>
            <person name="Wayne K.J."/>
            <person name="Tettelin H."/>
            <person name="Glass J.I."/>
            <person name="Rusch D."/>
            <person name="Podicherti R."/>
            <person name="Tsui H.-C.T."/>
            <person name="Winkler M.E."/>
        </authorList>
    </citation>
    <scope>NUCLEOTIDE SEQUENCE</scope>
</reference>
<dbReference type="EMBL" id="UINC01009028">
    <property type="protein sequence ID" value="SVA40562.1"/>
    <property type="molecule type" value="Genomic_DNA"/>
</dbReference>
<organism evidence="2">
    <name type="scientific">marine metagenome</name>
    <dbReference type="NCBI Taxonomy" id="408172"/>
    <lineage>
        <taxon>unclassified sequences</taxon>
        <taxon>metagenomes</taxon>
        <taxon>ecological metagenomes</taxon>
    </lineage>
</organism>
<protein>
    <recommendedName>
        <fullName evidence="3">Yip1 domain-containing protein</fullName>
    </recommendedName>
</protein>
<evidence type="ECO:0000256" key="1">
    <source>
        <dbReference type="SAM" id="Phobius"/>
    </source>
</evidence>
<feature type="transmembrane region" description="Helical" evidence="1">
    <location>
        <begin position="85"/>
        <end position="110"/>
    </location>
</feature>
<evidence type="ECO:0000313" key="2">
    <source>
        <dbReference type="EMBL" id="SVA40562.1"/>
    </source>
</evidence>
<keyword evidence="1" id="KW-0812">Transmembrane</keyword>
<keyword evidence="1" id="KW-0472">Membrane</keyword>
<evidence type="ECO:0008006" key="3">
    <source>
        <dbReference type="Google" id="ProtNLM"/>
    </source>
</evidence>
<sequence>MVRQVVFFIESSNLESLHSLSVFFINTISWNVYSTELLSLDISSRVMKSLSEKPFWKYYGPRIMVWTLVVAVIIVSLYHGIDEKIVLFVTIVLGIFTQIFAGLGALIAMIPFFGPLIVKVITIPIFYLLNAMGWVVSGVAIKKGYANELAKSRTVTLAVLIGIILGYILGHAVPLDK</sequence>
<proteinExistence type="predicted"/>
<keyword evidence="1" id="KW-1133">Transmembrane helix</keyword>
<name>A0A381VJU6_9ZZZZ</name>
<gene>
    <name evidence="2" type="ORF">METZ01_LOCUS93416</name>
</gene>
<feature type="transmembrane region" description="Helical" evidence="1">
    <location>
        <begin position="116"/>
        <end position="141"/>
    </location>
</feature>
<dbReference type="AlphaFoldDB" id="A0A381VJU6"/>
<accession>A0A381VJU6</accession>
<feature type="transmembrane region" description="Helical" evidence="1">
    <location>
        <begin position="59"/>
        <end position="78"/>
    </location>
</feature>
<feature type="transmembrane region" description="Helical" evidence="1">
    <location>
        <begin position="153"/>
        <end position="173"/>
    </location>
</feature>